<dbReference type="SUPFAM" id="SSF57701">
    <property type="entry name" value="Zn2/Cys6 DNA-binding domain"/>
    <property type="match status" value="1"/>
</dbReference>
<sequence length="498" mass="55202">MGDVAEQLSKLACTTCRKQKRKCTRELPSCQLCRKNGRRCAYPDDNGGLDAASSSKNTFPALFFLDSYTFKQRSPAIKNPSIVGIPEEFLEVVNRGEEQVSQSLEAFFATVHLMFPIVSKRYLMKQISSEGYSADVLLLLHCIDILLPQSTGEMPSCQAAYLRARRCLHFTEDLGLISFRSLQAVLLLAFYEVAHAIYPAAYLTVAHCARLGHALGIHDRRNVSQMFPTPMSWTAVEEIRRTWWGVIVIDRFVNLGLPDRPFSCEDARPEDLLPMDDTLWDLGEQAVIPSLAVSSDTGLPATPFARTCQAAHLLSIVLSHIRTGQNMKSPAGYYSEGLQLHSILSSLRLALAQEASSEEPHILAAYSSALGLCFSALVTLCDNHTCADLDDVSGVGIPEQLRMQQLALQSIHEIGGWIWEFASHLSLFLGEPEYKGSVSPFVAESLYSAATQYQWYIQETGKEELGAAVDAMKQTLRLIGQQWNVGDKYLAILEGEEV</sequence>
<dbReference type="PANTHER" id="PTHR47338:SF20">
    <property type="entry name" value="ZN(II)2CYS6 TRANSCRIPTION FACTOR (EUROFUNG)"/>
    <property type="match status" value="1"/>
</dbReference>
<dbReference type="OrthoDB" id="3862662at2759"/>
<protein>
    <recommendedName>
        <fullName evidence="6">Zn(2)-C6 fungal-type domain-containing protein</fullName>
    </recommendedName>
</protein>
<evidence type="ECO:0000256" key="2">
    <source>
        <dbReference type="ARBA" id="ARBA00022723"/>
    </source>
</evidence>
<dbReference type="CDD" id="cd00067">
    <property type="entry name" value="GAL4"/>
    <property type="match status" value="1"/>
</dbReference>
<keyword evidence="4" id="KW-0804">Transcription</keyword>
<accession>A0A9P9E3Y3</accession>
<comment type="caution">
    <text evidence="7">The sequence shown here is derived from an EMBL/GenBank/DDBJ whole genome shotgun (WGS) entry which is preliminary data.</text>
</comment>
<dbReference type="PANTHER" id="PTHR47338">
    <property type="entry name" value="ZN(II)2CYS6 TRANSCRIPTION FACTOR (EUROFUNG)-RELATED"/>
    <property type="match status" value="1"/>
</dbReference>
<dbReference type="PROSITE" id="PS00463">
    <property type="entry name" value="ZN2_CY6_FUNGAL_1"/>
    <property type="match status" value="1"/>
</dbReference>
<keyword evidence="3" id="KW-0805">Transcription regulation</keyword>
<gene>
    <name evidence="7" type="ORF">B0J13DRAFT_564205</name>
</gene>
<dbReference type="Pfam" id="PF04082">
    <property type="entry name" value="Fungal_trans"/>
    <property type="match status" value="1"/>
</dbReference>
<reference evidence="7" key="1">
    <citation type="journal article" date="2021" name="Nat. Commun.">
        <title>Genetic determinants of endophytism in the Arabidopsis root mycobiome.</title>
        <authorList>
            <person name="Mesny F."/>
            <person name="Miyauchi S."/>
            <person name="Thiergart T."/>
            <person name="Pickel B."/>
            <person name="Atanasova L."/>
            <person name="Karlsson M."/>
            <person name="Huettel B."/>
            <person name="Barry K.W."/>
            <person name="Haridas S."/>
            <person name="Chen C."/>
            <person name="Bauer D."/>
            <person name="Andreopoulos W."/>
            <person name="Pangilinan J."/>
            <person name="LaButti K."/>
            <person name="Riley R."/>
            <person name="Lipzen A."/>
            <person name="Clum A."/>
            <person name="Drula E."/>
            <person name="Henrissat B."/>
            <person name="Kohler A."/>
            <person name="Grigoriev I.V."/>
            <person name="Martin F.M."/>
            <person name="Hacquard S."/>
        </authorList>
    </citation>
    <scope>NUCLEOTIDE SEQUENCE</scope>
    <source>
        <strain evidence="7">MPI-CAGE-AT-0021</strain>
    </source>
</reference>
<evidence type="ECO:0000259" key="6">
    <source>
        <dbReference type="PROSITE" id="PS50048"/>
    </source>
</evidence>
<proteinExistence type="predicted"/>
<dbReference type="SMART" id="SM00066">
    <property type="entry name" value="GAL4"/>
    <property type="match status" value="1"/>
</dbReference>
<evidence type="ECO:0000256" key="4">
    <source>
        <dbReference type="ARBA" id="ARBA00023163"/>
    </source>
</evidence>
<dbReference type="GO" id="GO:0006351">
    <property type="term" value="P:DNA-templated transcription"/>
    <property type="evidence" value="ECO:0007669"/>
    <property type="project" value="InterPro"/>
</dbReference>
<dbReference type="EMBL" id="JAGMUU010000021">
    <property type="protein sequence ID" value="KAH7129521.1"/>
    <property type="molecule type" value="Genomic_DNA"/>
</dbReference>
<evidence type="ECO:0000256" key="1">
    <source>
        <dbReference type="ARBA" id="ARBA00004123"/>
    </source>
</evidence>
<name>A0A9P9E3Y3_9HYPO</name>
<evidence type="ECO:0000256" key="5">
    <source>
        <dbReference type="ARBA" id="ARBA00023242"/>
    </source>
</evidence>
<dbReference type="CDD" id="cd12148">
    <property type="entry name" value="fungal_TF_MHR"/>
    <property type="match status" value="1"/>
</dbReference>
<dbReference type="InterPro" id="IPR036864">
    <property type="entry name" value="Zn2-C6_fun-type_DNA-bd_sf"/>
</dbReference>
<dbReference type="GO" id="GO:0000981">
    <property type="term" value="F:DNA-binding transcription factor activity, RNA polymerase II-specific"/>
    <property type="evidence" value="ECO:0007669"/>
    <property type="project" value="InterPro"/>
</dbReference>
<keyword evidence="2" id="KW-0479">Metal-binding</keyword>
<evidence type="ECO:0000256" key="3">
    <source>
        <dbReference type="ARBA" id="ARBA00023015"/>
    </source>
</evidence>
<dbReference type="GO" id="GO:0003677">
    <property type="term" value="F:DNA binding"/>
    <property type="evidence" value="ECO:0007669"/>
    <property type="project" value="InterPro"/>
</dbReference>
<keyword evidence="5" id="KW-0539">Nucleus</keyword>
<dbReference type="InterPro" id="IPR050815">
    <property type="entry name" value="TF_fung"/>
</dbReference>
<organism evidence="7 8">
    <name type="scientific">Dactylonectria estremocensis</name>
    <dbReference type="NCBI Taxonomy" id="1079267"/>
    <lineage>
        <taxon>Eukaryota</taxon>
        <taxon>Fungi</taxon>
        <taxon>Dikarya</taxon>
        <taxon>Ascomycota</taxon>
        <taxon>Pezizomycotina</taxon>
        <taxon>Sordariomycetes</taxon>
        <taxon>Hypocreomycetidae</taxon>
        <taxon>Hypocreales</taxon>
        <taxon>Nectriaceae</taxon>
        <taxon>Dactylonectria</taxon>
    </lineage>
</organism>
<comment type="subcellular location">
    <subcellularLocation>
        <location evidence="1">Nucleus</location>
    </subcellularLocation>
</comment>
<evidence type="ECO:0000313" key="8">
    <source>
        <dbReference type="Proteomes" id="UP000717696"/>
    </source>
</evidence>
<dbReference type="Pfam" id="PF00172">
    <property type="entry name" value="Zn_clus"/>
    <property type="match status" value="1"/>
</dbReference>
<dbReference type="Gene3D" id="4.10.240.10">
    <property type="entry name" value="Zn(2)-C6 fungal-type DNA-binding domain"/>
    <property type="match status" value="1"/>
</dbReference>
<dbReference type="Proteomes" id="UP000717696">
    <property type="component" value="Unassembled WGS sequence"/>
</dbReference>
<dbReference type="InterPro" id="IPR007219">
    <property type="entry name" value="XnlR_reg_dom"/>
</dbReference>
<feature type="domain" description="Zn(2)-C6 fungal-type" evidence="6">
    <location>
        <begin position="12"/>
        <end position="42"/>
    </location>
</feature>
<evidence type="ECO:0000313" key="7">
    <source>
        <dbReference type="EMBL" id="KAH7129521.1"/>
    </source>
</evidence>
<dbReference type="InterPro" id="IPR001138">
    <property type="entry name" value="Zn2Cys6_DnaBD"/>
</dbReference>
<dbReference type="AlphaFoldDB" id="A0A9P9E3Y3"/>
<dbReference type="GO" id="GO:0005634">
    <property type="term" value="C:nucleus"/>
    <property type="evidence" value="ECO:0007669"/>
    <property type="project" value="UniProtKB-SubCell"/>
</dbReference>
<keyword evidence="8" id="KW-1185">Reference proteome</keyword>
<dbReference type="GO" id="GO:0008270">
    <property type="term" value="F:zinc ion binding"/>
    <property type="evidence" value="ECO:0007669"/>
    <property type="project" value="InterPro"/>
</dbReference>
<dbReference type="PROSITE" id="PS50048">
    <property type="entry name" value="ZN2_CY6_FUNGAL_2"/>
    <property type="match status" value="1"/>
</dbReference>